<reference evidence="1" key="1">
    <citation type="submission" date="2020-11" db="EMBL/GenBank/DDBJ databases">
        <authorList>
            <consortium name="DOE Joint Genome Institute"/>
            <person name="Ahrendt S."/>
            <person name="Riley R."/>
            <person name="Andreopoulos W."/>
            <person name="LaButti K."/>
            <person name="Pangilinan J."/>
            <person name="Ruiz-duenas F.J."/>
            <person name="Barrasa J.M."/>
            <person name="Sanchez-Garcia M."/>
            <person name="Camarero S."/>
            <person name="Miyauchi S."/>
            <person name="Serrano A."/>
            <person name="Linde D."/>
            <person name="Babiker R."/>
            <person name="Drula E."/>
            <person name="Ayuso-Fernandez I."/>
            <person name="Pacheco R."/>
            <person name="Padilla G."/>
            <person name="Ferreira P."/>
            <person name="Barriuso J."/>
            <person name="Kellner H."/>
            <person name="Castanera R."/>
            <person name="Alfaro M."/>
            <person name="Ramirez L."/>
            <person name="Pisabarro A.G."/>
            <person name="Kuo A."/>
            <person name="Tritt A."/>
            <person name="Lipzen A."/>
            <person name="He G."/>
            <person name="Yan M."/>
            <person name="Ng V."/>
            <person name="Cullen D."/>
            <person name="Martin F."/>
            <person name="Rosso M.-N."/>
            <person name="Henrissat B."/>
            <person name="Hibbett D."/>
            <person name="Martinez A.T."/>
            <person name="Grigoriev I.V."/>
        </authorList>
    </citation>
    <scope>NUCLEOTIDE SEQUENCE</scope>
    <source>
        <strain evidence="1">AH 44721</strain>
    </source>
</reference>
<sequence>MAFVRNYIGAREGGNRLPTPTNFLYEDMSTVPFAHVSSVPEKAVKDIGGKRAVDPHDITSQHWTEQHPPACQGSKWKYTSGHVRYHRRAAIIHLPSFAWNPESGSSDIRRSINGDQSQTQSNKKIGHRILNVFFGVLFEVAIEIDGDGESETRGHYVIVGQPSHGKRDKLKLNSLQTVFHLSASFKSNGDTLVSLASERKIFQCWAEQAYWF</sequence>
<protein>
    <submittedName>
        <fullName evidence="1">Uncharacterized protein</fullName>
    </submittedName>
</protein>
<gene>
    <name evidence="1" type="ORF">CPB84DRAFT_1821801</name>
</gene>
<dbReference type="AlphaFoldDB" id="A0A9P5NU32"/>
<organism evidence="1 2">
    <name type="scientific">Gymnopilus junonius</name>
    <name type="common">Spectacular rustgill mushroom</name>
    <name type="synonym">Gymnopilus spectabilis subsp. junonius</name>
    <dbReference type="NCBI Taxonomy" id="109634"/>
    <lineage>
        <taxon>Eukaryota</taxon>
        <taxon>Fungi</taxon>
        <taxon>Dikarya</taxon>
        <taxon>Basidiomycota</taxon>
        <taxon>Agaricomycotina</taxon>
        <taxon>Agaricomycetes</taxon>
        <taxon>Agaricomycetidae</taxon>
        <taxon>Agaricales</taxon>
        <taxon>Agaricineae</taxon>
        <taxon>Hymenogastraceae</taxon>
        <taxon>Gymnopilus</taxon>
    </lineage>
</organism>
<accession>A0A9P5NU32</accession>
<name>A0A9P5NU32_GYMJU</name>
<keyword evidence="2" id="KW-1185">Reference proteome</keyword>
<proteinExistence type="predicted"/>
<evidence type="ECO:0000313" key="1">
    <source>
        <dbReference type="EMBL" id="KAF8909262.1"/>
    </source>
</evidence>
<evidence type="ECO:0000313" key="2">
    <source>
        <dbReference type="Proteomes" id="UP000724874"/>
    </source>
</evidence>
<dbReference type="Proteomes" id="UP000724874">
    <property type="component" value="Unassembled WGS sequence"/>
</dbReference>
<dbReference type="EMBL" id="JADNYJ010000009">
    <property type="protein sequence ID" value="KAF8909262.1"/>
    <property type="molecule type" value="Genomic_DNA"/>
</dbReference>
<comment type="caution">
    <text evidence="1">The sequence shown here is derived from an EMBL/GenBank/DDBJ whole genome shotgun (WGS) entry which is preliminary data.</text>
</comment>